<proteinExistence type="predicted"/>
<dbReference type="EMBL" id="QYBB01000082">
    <property type="protein sequence ID" value="RYC28987.1"/>
    <property type="molecule type" value="Genomic_DNA"/>
</dbReference>
<dbReference type="RefSeq" id="WP_129229934.1">
    <property type="nucleotide sequence ID" value="NZ_QYBB01000082.1"/>
</dbReference>
<protein>
    <submittedName>
        <fullName evidence="3">FAD-binding oxidoreductase</fullName>
    </submittedName>
</protein>
<dbReference type="GO" id="GO:0016491">
    <property type="term" value="F:oxidoreductase activity"/>
    <property type="evidence" value="ECO:0007669"/>
    <property type="project" value="UniProtKB-KW"/>
</dbReference>
<dbReference type="GO" id="GO:0005737">
    <property type="term" value="C:cytoplasm"/>
    <property type="evidence" value="ECO:0007669"/>
    <property type="project" value="TreeGrafter"/>
</dbReference>
<evidence type="ECO:0000256" key="1">
    <source>
        <dbReference type="ARBA" id="ARBA00023002"/>
    </source>
</evidence>
<name>A0A4Q2U2D0_9HYPH</name>
<reference evidence="3 4" key="2">
    <citation type="submission" date="2019-02" db="EMBL/GenBank/DDBJ databases">
        <title>'Lichenibacterium ramalinii' gen. nov. sp. nov., 'Lichenibacterium minor' gen. nov. sp. nov.</title>
        <authorList>
            <person name="Pankratov T."/>
        </authorList>
    </citation>
    <scope>NUCLEOTIDE SEQUENCE [LARGE SCALE GENOMIC DNA]</scope>
    <source>
        <strain evidence="3 4">RmlP026</strain>
    </source>
</reference>
<dbReference type="Gene3D" id="3.50.50.60">
    <property type="entry name" value="FAD/NAD(P)-binding domain"/>
    <property type="match status" value="2"/>
</dbReference>
<evidence type="ECO:0000313" key="4">
    <source>
        <dbReference type="Proteomes" id="UP000290759"/>
    </source>
</evidence>
<dbReference type="PANTHER" id="PTHR13847:SF289">
    <property type="entry name" value="GLYCINE OXIDASE"/>
    <property type="match status" value="1"/>
</dbReference>
<reference evidence="3 4" key="1">
    <citation type="submission" date="2018-12" db="EMBL/GenBank/DDBJ databases">
        <authorList>
            <person name="Grouzdev D.S."/>
            <person name="Krutkina M.S."/>
        </authorList>
    </citation>
    <scope>NUCLEOTIDE SEQUENCE [LARGE SCALE GENOMIC DNA]</scope>
    <source>
        <strain evidence="3 4">RmlP026</strain>
    </source>
</reference>
<dbReference type="OrthoDB" id="9805337at2"/>
<dbReference type="InterPro" id="IPR006076">
    <property type="entry name" value="FAD-dep_OxRdtase"/>
</dbReference>
<comment type="caution">
    <text evidence="3">The sequence shown here is derived from an EMBL/GenBank/DDBJ whole genome shotgun (WGS) entry which is preliminary data.</text>
</comment>
<dbReference type="InterPro" id="IPR036188">
    <property type="entry name" value="FAD/NAD-bd_sf"/>
</dbReference>
<dbReference type="AlphaFoldDB" id="A0A4Q2U2D0"/>
<dbReference type="Pfam" id="PF01266">
    <property type="entry name" value="DAO"/>
    <property type="match status" value="1"/>
</dbReference>
<organism evidence="3 4">
    <name type="scientific">Lichenibacterium minor</name>
    <dbReference type="NCBI Taxonomy" id="2316528"/>
    <lineage>
        <taxon>Bacteria</taxon>
        <taxon>Pseudomonadati</taxon>
        <taxon>Pseudomonadota</taxon>
        <taxon>Alphaproteobacteria</taxon>
        <taxon>Hyphomicrobiales</taxon>
        <taxon>Lichenihabitantaceae</taxon>
        <taxon>Lichenibacterium</taxon>
    </lineage>
</organism>
<keyword evidence="4" id="KW-1185">Reference proteome</keyword>
<dbReference type="PANTHER" id="PTHR13847">
    <property type="entry name" value="SARCOSINE DEHYDROGENASE-RELATED"/>
    <property type="match status" value="1"/>
</dbReference>
<sequence length="417" mass="44060">MSAPAPRHAAVIGGGIVGLSIALALQARGVGVTLYDAGGDRAPASEGNAGHIAVEQHEPLASLAMVRSLPRRLMVLGGPASFPPGATAQWLPFGLRLLRAARPARFAEGKRALGALLADALPAWRRSMGDVGRPDLLREQGNVVAWESVAGAKRGRAALAGYESPVARWRDLTGEEARMLSAQLRAAPADAVRFDGSASVADPAAALGALRTAFLARGGSLQARAATVADARRAGADLTVVAAGVRSAALMRELGHATPMIAERGYHIQSDVTRWPLELTSVVFEERALVATRFLTGLRATSFIEFTRPDAPPDARKWDRLRAHAEALGLAFDSPPRTWIGSRPTLPDYLPAIGRSTHDPRVLYAFGHHHLGLTLGPVTGELVAALACADEVAPDLAPFSVDRFRRGRPARPRAKLG</sequence>
<evidence type="ECO:0000259" key="2">
    <source>
        <dbReference type="Pfam" id="PF01266"/>
    </source>
</evidence>
<gene>
    <name evidence="3" type="ORF">D3273_26365</name>
</gene>
<keyword evidence="1" id="KW-0560">Oxidoreductase</keyword>
<dbReference type="Gene3D" id="3.30.9.10">
    <property type="entry name" value="D-Amino Acid Oxidase, subunit A, domain 2"/>
    <property type="match status" value="1"/>
</dbReference>
<feature type="domain" description="FAD dependent oxidoreductase" evidence="2">
    <location>
        <begin position="9"/>
        <end position="386"/>
    </location>
</feature>
<dbReference type="SUPFAM" id="SSF51905">
    <property type="entry name" value="FAD/NAD(P)-binding domain"/>
    <property type="match status" value="1"/>
</dbReference>
<evidence type="ECO:0000313" key="3">
    <source>
        <dbReference type="EMBL" id="RYC28987.1"/>
    </source>
</evidence>
<dbReference type="Proteomes" id="UP000290759">
    <property type="component" value="Unassembled WGS sequence"/>
</dbReference>
<accession>A0A4Q2U2D0</accession>